<keyword evidence="2" id="KW-1185">Reference proteome</keyword>
<evidence type="ECO:0008006" key="3">
    <source>
        <dbReference type="Google" id="ProtNLM"/>
    </source>
</evidence>
<dbReference type="RefSeq" id="WP_387712584.1">
    <property type="nucleotide sequence ID" value="NZ_JBIAPI010000001.1"/>
</dbReference>
<accession>A0ABW6QJZ1</accession>
<organism evidence="1 2">
    <name type="scientific">Nocardia suismassiliense</name>
    <dbReference type="NCBI Taxonomy" id="2077092"/>
    <lineage>
        <taxon>Bacteria</taxon>
        <taxon>Bacillati</taxon>
        <taxon>Actinomycetota</taxon>
        <taxon>Actinomycetes</taxon>
        <taxon>Mycobacteriales</taxon>
        <taxon>Nocardiaceae</taxon>
        <taxon>Nocardia</taxon>
    </lineage>
</organism>
<gene>
    <name evidence="1" type="ORF">ACFYV7_01810</name>
</gene>
<dbReference type="Proteomes" id="UP001601948">
    <property type="component" value="Unassembled WGS sequence"/>
</dbReference>
<proteinExistence type="predicted"/>
<reference evidence="1 2" key="1">
    <citation type="submission" date="2024-10" db="EMBL/GenBank/DDBJ databases">
        <title>The Natural Products Discovery Center: Release of the First 8490 Sequenced Strains for Exploring Actinobacteria Biosynthetic Diversity.</title>
        <authorList>
            <person name="Kalkreuter E."/>
            <person name="Kautsar S.A."/>
            <person name="Yang D."/>
            <person name="Bader C.D."/>
            <person name="Teijaro C.N."/>
            <person name="Fluegel L."/>
            <person name="Davis C.M."/>
            <person name="Simpson J.R."/>
            <person name="Lauterbach L."/>
            <person name="Steele A.D."/>
            <person name="Gui C."/>
            <person name="Meng S."/>
            <person name="Li G."/>
            <person name="Viehrig K."/>
            <person name="Ye F."/>
            <person name="Su P."/>
            <person name="Kiefer A.F."/>
            <person name="Nichols A."/>
            <person name="Cepeda A.J."/>
            <person name="Yan W."/>
            <person name="Fan B."/>
            <person name="Jiang Y."/>
            <person name="Adhikari A."/>
            <person name="Zheng C.-J."/>
            <person name="Schuster L."/>
            <person name="Cowan T.M."/>
            <person name="Smanski M.J."/>
            <person name="Chevrette M.G."/>
            <person name="De Carvalho L.P.S."/>
            <person name="Shen B."/>
        </authorList>
    </citation>
    <scope>NUCLEOTIDE SEQUENCE [LARGE SCALE GENOMIC DNA]</scope>
    <source>
        <strain evidence="1 2">NPDC003040</strain>
    </source>
</reference>
<comment type="caution">
    <text evidence="1">The sequence shown here is derived from an EMBL/GenBank/DDBJ whole genome shotgun (WGS) entry which is preliminary data.</text>
</comment>
<sequence>MGADAEKLKVATGSLRNDAARWESKSTDMSGLKAKIETLTFTHLEAGLFFTITGANDKLVNDLASRAGEASQRFAEVASVLRTCADTYEAEDAAGKHRIDNVWCPGGDNEFRHLSVQFSSRRLG</sequence>
<dbReference type="EMBL" id="JBIAPI010000001">
    <property type="protein sequence ID" value="MFF3221505.1"/>
    <property type="molecule type" value="Genomic_DNA"/>
</dbReference>
<evidence type="ECO:0000313" key="2">
    <source>
        <dbReference type="Proteomes" id="UP001601948"/>
    </source>
</evidence>
<name>A0ABW6QJZ1_9NOCA</name>
<protein>
    <recommendedName>
        <fullName evidence="3">Excreted virulence factor EspC, type VII ESX diderm</fullName>
    </recommendedName>
</protein>
<evidence type="ECO:0000313" key="1">
    <source>
        <dbReference type="EMBL" id="MFF3221505.1"/>
    </source>
</evidence>